<feature type="domain" description="4Fe-4S ferredoxin-type" evidence="9">
    <location>
        <begin position="217"/>
        <end position="248"/>
    </location>
</feature>
<keyword evidence="8" id="KW-1133">Transmembrane helix</keyword>
<dbReference type="Pfam" id="PF12801">
    <property type="entry name" value="Fer4_5"/>
    <property type="match status" value="2"/>
</dbReference>
<protein>
    <submittedName>
        <fullName evidence="10">Ferredoxin-type protein NapH</fullName>
    </submittedName>
</protein>
<feature type="transmembrane region" description="Helical" evidence="8">
    <location>
        <begin position="140"/>
        <end position="158"/>
    </location>
</feature>
<keyword evidence="8" id="KW-0812">Transmembrane</keyword>
<keyword evidence="11" id="KW-1185">Reference proteome</keyword>
<feature type="domain" description="4Fe-4S ferredoxin-type" evidence="9">
    <location>
        <begin position="251"/>
        <end position="280"/>
    </location>
</feature>
<evidence type="ECO:0000256" key="1">
    <source>
        <dbReference type="ARBA" id="ARBA00022448"/>
    </source>
</evidence>
<evidence type="ECO:0000256" key="4">
    <source>
        <dbReference type="ARBA" id="ARBA00022737"/>
    </source>
</evidence>
<organism evidence="10 11">
    <name type="scientific">Paracoccus versutus</name>
    <name type="common">Thiobacillus versutus</name>
    <dbReference type="NCBI Taxonomy" id="34007"/>
    <lineage>
        <taxon>Bacteria</taxon>
        <taxon>Pseudomonadati</taxon>
        <taxon>Pseudomonadota</taxon>
        <taxon>Alphaproteobacteria</taxon>
        <taxon>Rhodobacterales</taxon>
        <taxon>Paracoccaceae</taxon>
        <taxon>Paracoccus</taxon>
    </lineage>
</organism>
<keyword evidence="4" id="KW-0677">Repeat</keyword>
<keyword evidence="6" id="KW-0408">Iron</keyword>
<dbReference type="EMBL" id="QUMX01000042">
    <property type="protein sequence ID" value="REG33742.1"/>
    <property type="molecule type" value="Genomic_DNA"/>
</dbReference>
<sequence>MIGWWISDSRRLGVQAHGLLRAHKWWLLRRISQLSVLGLFVLGPMAGIWIARGNFAASEIGGVVTLGDPYIVVQSLFGGSVPALPVAGGALIVLLFYLVVGGRVYCGWVCPVNVVTDAAHWLREKTGLTRDRKLDRRTRLAILGSTLVASVLTGTIAWEFVNPVSLLQRAFISGIGFGWAIILAVFLLDLFVSRRAWCSHLCPVGAFYGLVGKGAVVRVSAANRDACTDCGACFTICPEPHVIVPALKGNESPVILSGDCQNCGGCIDACPVDVFRVSTRWNRPAGRGGQA</sequence>
<dbReference type="NCBIfam" id="NF007013">
    <property type="entry name" value="PRK09477.1"/>
    <property type="match status" value="1"/>
</dbReference>
<feature type="transmembrane region" description="Helical" evidence="8">
    <location>
        <begin position="31"/>
        <end position="51"/>
    </location>
</feature>
<dbReference type="PANTHER" id="PTHR30176">
    <property type="entry name" value="FERREDOXIN-TYPE PROTEIN NAPH"/>
    <property type="match status" value="1"/>
</dbReference>
<dbReference type="Pfam" id="PF13237">
    <property type="entry name" value="Fer4_10"/>
    <property type="match status" value="1"/>
</dbReference>
<reference evidence="10 11" key="1">
    <citation type="submission" date="2018-08" db="EMBL/GenBank/DDBJ databases">
        <title>Genomic Encyclopedia of Archaeal and Bacterial Type Strains, Phase II (KMG-II): from individual species to whole genera.</title>
        <authorList>
            <person name="Goeker M."/>
        </authorList>
    </citation>
    <scope>NUCLEOTIDE SEQUENCE [LARGE SCALE GENOMIC DNA]</scope>
    <source>
        <strain evidence="10 11">DSM 582</strain>
    </source>
</reference>
<accession>A0AAQ0HE07</accession>
<dbReference type="InterPro" id="IPR051684">
    <property type="entry name" value="Electron_Trans/Redox"/>
</dbReference>
<dbReference type="InterPro" id="IPR017900">
    <property type="entry name" value="4Fe4S_Fe_S_CS"/>
</dbReference>
<dbReference type="GO" id="GO:0005886">
    <property type="term" value="C:plasma membrane"/>
    <property type="evidence" value="ECO:0007669"/>
    <property type="project" value="TreeGrafter"/>
</dbReference>
<keyword evidence="8" id="KW-0472">Membrane</keyword>
<dbReference type="Gene3D" id="3.30.70.20">
    <property type="match status" value="1"/>
</dbReference>
<dbReference type="RefSeq" id="WP_036760454.1">
    <property type="nucleotide sequence ID" value="NZ_CP035286.1"/>
</dbReference>
<gene>
    <name evidence="10" type="ORF">ATH84_104213</name>
</gene>
<proteinExistence type="predicted"/>
<dbReference type="AlphaFoldDB" id="A0AAQ0HE07"/>
<dbReference type="NCBIfam" id="TIGR02163">
    <property type="entry name" value="napH"/>
    <property type="match status" value="1"/>
</dbReference>
<evidence type="ECO:0000256" key="5">
    <source>
        <dbReference type="ARBA" id="ARBA00022982"/>
    </source>
</evidence>
<dbReference type="PROSITE" id="PS51379">
    <property type="entry name" value="4FE4S_FER_2"/>
    <property type="match status" value="2"/>
</dbReference>
<keyword evidence="2" id="KW-0004">4Fe-4S</keyword>
<dbReference type="InterPro" id="IPR011886">
    <property type="entry name" value="NapH_MauN"/>
</dbReference>
<dbReference type="GO" id="GO:0046872">
    <property type="term" value="F:metal ion binding"/>
    <property type="evidence" value="ECO:0007669"/>
    <property type="project" value="UniProtKB-KW"/>
</dbReference>
<keyword evidence="7" id="KW-0411">Iron-sulfur</keyword>
<evidence type="ECO:0000256" key="8">
    <source>
        <dbReference type="SAM" id="Phobius"/>
    </source>
</evidence>
<evidence type="ECO:0000256" key="7">
    <source>
        <dbReference type="ARBA" id="ARBA00023014"/>
    </source>
</evidence>
<feature type="transmembrane region" description="Helical" evidence="8">
    <location>
        <begin position="170"/>
        <end position="192"/>
    </location>
</feature>
<dbReference type="PROSITE" id="PS00198">
    <property type="entry name" value="4FE4S_FER_1"/>
    <property type="match status" value="2"/>
</dbReference>
<evidence type="ECO:0000256" key="3">
    <source>
        <dbReference type="ARBA" id="ARBA00022723"/>
    </source>
</evidence>
<feature type="transmembrane region" description="Helical" evidence="8">
    <location>
        <begin position="71"/>
        <end position="99"/>
    </location>
</feature>
<dbReference type="GO" id="GO:0051539">
    <property type="term" value="F:4 iron, 4 sulfur cluster binding"/>
    <property type="evidence" value="ECO:0007669"/>
    <property type="project" value="UniProtKB-KW"/>
</dbReference>
<evidence type="ECO:0000256" key="6">
    <source>
        <dbReference type="ARBA" id="ARBA00023004"/>
    </source>
</evidence>
<keyword evidence="1" id="KW-0813">Transport</keyword>
<evidence type="ECO:0000313" key="10">
    <source>
        <dbReference type="EMBL" id="REG33742.1"/>
    </source>
</evidence>
<keyword evidence="3" id="KW-0479">Metal-binding</keyword>
<dbReference type="InterPro" id="IPR017896">
    <property type="entry name" value="4Fe4S_Fe-S-bd"/>
</dbReference>
<evidence type="ECO:0000259" key="9">
    <source>
        <dbReference type="PROSITE" id="PS51379"/>
    </source>
</evidence>
<dbReference type="PANTHER" id="PTHR30176:SF3">
    <property type="entry name" value="FERREDOXIN-TYPE PROTEIN NAPH"/>
    <property type="match status" value="1"/>
</dbReference>
<dbReference type="Proteomes" id="UP000256794">
    <property type="component" value="Unassembled WGS sequence"/>
</dbReference>
<evidence type="ECO:0000313" key="11">
    <source>
        <dbReference type="Proteomes" id="UP000256794"/>
    </source>
</evidence>
<keyword evidence="5" id="KW-0249">Electron transport</keyword>
<comment type="caution">
    <text evidence="10">The sequence shown here is derived from an EMBL/GenBank/DDBJ whole genome shotgun (WGS) entry which is preliminary data.</text>
</comment>
<name>A0AAQ0HE07_PARVE</name>
<dbReference type="SUPFAM" id="SSF54862">
    <property type="entry name" value="4Fe-4S ferredoxins"/>
    <property type="match status" value="1"/>
</dbReference>
<evidence type="ECO:0000256" key="2">
    <source>
        <dbReference type="ARBA" id="ARBA00022485"/>
    </source>
</evidence>